<dbReference type="Proteomes" id="UP000007431">
    <property type="component" value="Unassembled WGS sequence"/>
</dbReference>
<organism evidence="4">
    <name type="scientific">Schizophyllum commune (strain H4-8 / FGSC 9210)</name>
    <name type="common">Split gill fungus</name>
    <dbReference type="NCBI Taxonomy" id="578458"/>
    <lineage>
        <taxon>Eukaryota</taxon>
        <taxon>Fungi</taxon>
        <taxon>Dikarya</taxon>
        <taxon>Basidiomycota</taxon>
        <taxon>Agaricomycotina</taxon>
        <taxon>Agaricomycetes</taxon>
        <taxon>Agaricomycetidae</taxon>
        <taxon>Agaricales</taxon>
        <taxon>Schizophyllaceae</taxon>
        <taxon>Schizophyllum</taxon>
    </lineage>
</organism>
<accession>D8PUJ4</accession>
<feature type="transmembrane region" description="Helical" evidence="2">
    <location>
        <begin position="18"/>
        <end position="38"/>
    </location>
</feature>
<feature type="region of interest" description="Disordered" evidence="1">
    <location>
        <begin position="43"/>
        <end position="136"/>
    </location>
</feature>
<evidence type="ECO:0000256" key="1">
    <source>
        <dbReference type="SAM" id="MobiDB-lite"/>
    </source>
</evidence>
<evidence type="ECO:0000313" key="4">
    <source>
        <dbReference type="Proteomes" id="UP000007431"/>
    </source>
</evidence>
<dbReference type="EMBL" id="GL377303">
    <property type="protein sequence ID" value="EFJ00736.1"/>
    <property type="molecule type" value="Genomic_DNA"/>
</dbReference>
<dbReference type="OrthoDB" id="10325757at2759"/>
<evidence type="ECO:0000313" key="3">
    <source>
        <dbReference type="EMBL" id="EFJ00736.1"/>
    </source>
</evidence>
<dbReference type="InParanoid" id="D8PUJ4"/>
<dbReference type="AlphaFoldDB" id="D8PUJ4"/>
<dbReference type="RefSeq" id="XP_003035638.1">
    <property type="nucleotide sequence ID" value="XM_003035592.1"/>
</dbReference>
<dbReference type="HOGENOM" id="CLU_137493_0_0_1"/>
<dbReference type="VEuPathDB" id="FungiDB:SCHCODRAFT_02608475"/>
<keyword evidence="4" id="KW-1185">Reference proteome</keyword>
<dbReference type="eggNOG" id="ENOG502RCD9">
    <property type="taxonomic scope" value="Eukaryota"/>
</dbReference>
<protein>
    <submittedName>
        <fullName evidence="3">Expressed protein</fullName>
    </submittedName>
</protein>
<evidence type="ECO:0000256" key="2">
    <source>
        <dbReference type="SAM" id="Phobius"/>
    </source>
</evidence>
<keyword evidence="2" id="KW-0812">Transmembrane</keyword>
<proteinExistence type="predicted"/>
<keyword evidence="2" id="KW-1133">Transmembrane helix</keyword>
<feature type="non-terminal residue" evidence="3">
    <location>
        <position position="136"/>
    </location>
</feature>
<name>D8PUJ4_SCHCM</name>
<dbReference type="KEGG" id="scm:SCHCO_02608475"/>
<dbReference type="GeneID" id="9587212"/>
<gene>
    <name evidence="3" type="ORF">SCHCODRAFT_104947</name>
</gene>
<reference evidence="3 4" key="1">
    <citation type="journal article" date="2010" name="Nat. Biotechnol.">
        <title>Genome sequence of the model mushroom Schizophyllum commune.</title>
        <authorList>
            <person name="Ohm R.A."/>
            <person name="de Jong J.F."/>
            <person name="Lugones L.G."/>
            <person name="Aerts A."/>
            <person name="Kothe E."/>
            <person name="Stajich J.E."/>
            <person name="de Vries R.P."/>
            <person name="Record E."/>
            <person name="Levasseur A."/>
            <person name="Baker S.E."/>
            <person name="Bartholomew K.A."/>
            <person name="Coutinho P.M."/>
            <person name="Erdmann S."/>
            <person name="Fowler T.J."/>
            <person name="Gathman A.C."/>
            <person name="Lombard V."/>
            <person name="Henrissat B."/>
            <person name="Knabe N."/>
            <person name="Kuees U."/>
            <person name="Lilly W.W."/>
            <person name="Lindquist E."/>
            <person name="Lucas S."/>
            <person name="Magnuson J.K."/>
            <person name="Piumi F."/>
            <person name="Raudaskoski M."/>
            <person name="Salamov A."/>
            <person name="Schmutz J."/>
            <person name="Schwarze F.W.M.R."/>
            <person name="vanKuyk P.A."/>
            <person name="Horton J.S."/>
            <person name="Grigoriev I.V."/>
            <person name="Woesten H.A.B."/>
        </authorList>
    </citation>
    <scope>NUCLEOTIDE SEQUENCE [LARGE SCALE GENOMIC DNA]</scope>
    <source>
        <strain evidence="4">H4-8 / FGSC 9210</strain>
    </source>
</reference>
<sequence>MADDEESSQEHIGASWEIAMIVVFVLVFGGLVGTVYWARRRRQRRRDLEAANNAREPSVRERSSHRGSSTIRGDSSTREKSSMHHKSSVSVTEKSPSYHEKRMSQEPIAKPPRVATSSRPSSVDFKPPARYYWDQR</sequence>
<keyword evidence="2" id="KW-0472">Membrane</keyword>